<dbReference type="OMA" id="WINTFYL"/>
<name>A0A8C0FZG5_CHEAB</name>
<dbReference type="PROSITE" id="PS50157">
    <property type="entry name" value="ZINC_FINGER_C2H2_2"/>
    <property type="match status" value="4"/>
</dbReference>
<evidence type="ECO:0000313" key="15">
    <source>
        <dbReference type="Proteomes" id="UP000694404"/>
    </source>
</evidence>
<evidence type="ECO:0000256" key="8">
    <source>
        <dbReference type="ARBA" id="ARBA00023125"/>
    </source>
</evidence>
<proteinExistence type="inferred from homology"/>
<dbReference type="FunFam" id="3.30.160.60:FF:000990">
    <property type="entry name" value="zinc finger protein 629 isoform X2"/>
    <property type="match status" value="1"/>
</dbReference>
<dbReference type="GO" id="GO:0005634">
    <property type="term" value="C:nucleus"/>
    <property type="evidence" value="ECO:0007669"/>
    <property type="project" value="UniProtKB-SubCell"/>
</dbReference>
<accession>A0A8C0FZG5</accession>
<keyword evidence="9" id="KW-0804">Transcription</keyword>
<keyword evidence="6" id="KW-0862">Zinc</keyword>
<feature type="domain" description="C2H2-type" evidence="13">
    <location>
        <begin position="129"/>
        <end position="156"/>
    </location>
</feature>
<dbReference type="SMART" id="SM00355">
    <property type="entry name" value="ZnF_C2H2"/>
    <property type="match status" value="4"/>
</dbReference>
<evidence type="ECO:0000256" key="9">
    <source>
        <dbReference type="ARBA" id="ARBA00023163"/>
    </source>
</evidence>
<feature type="domain" description="C2H2-type" evidence="13">
    <location>
        <begin position="157"/>
        <end position="184"/>
    </location>
</feature>
<feature type="domain" description="C2H2-type" evidence="13">
    <location>
        <begin position="185"/>
        <end position="212"/>
    </location>
</feature>
<dbReference type="Pfam" id="PF13465">
    <property type="entry name" value="zf-H2C2_2"/>
    <property type="match status" value="1"/>
</dbReference>
<keyword evidence="3" id="KW-0479">Metal-binding</keyword>
<dbReference type="SUPFAM" id="SSF57667">
    <property type="entry name" value="beta-beta-alpha zinc fingers"/>
    <property type="match status" value="2"/>
</dbReference>
<keyword evidence="5 11" id="KW-0863">Zinc-finger</keyword>
<keyword evidence="15" id="KW-1185">Reference proteome</keyword>
<evidence type="ECO:0000256" key="6">
    <source>
        <dbReference type="ARBA" id="ARBA00022833"/>
    </source>
</evidence>
<comment type="similarity">
    <text evidence="2">Belongs to the krueppel C2H2-type zinc-finger protein family.</text>
</comment>
<evidence type="ECO:0000256" key="11">
    <source>
        <dbReference type="PROSITE-ProRule" id="PRU00042"/>
    </source>
</evidence>
<dbReference type="PANTHER" id="PTHR23235">
    <property type="entry name" value="KRUEPPEL-LIKE TRANSCRIPTION FACTOR"/>
    <property type="match status" value="1"/>
</dbReference>
<dbReference type="Proteomes" id="UP000694404">
    <property type="component" value="Unplaced"/>
</dbReference>
<dbReference type="GO" id="GO:0000978">
    <property type="term" value="F:RNA polymerase II cis-regulatory region sequence-specific DNA binding"/>
    <property type="evidence" value="ECO:0007669"/>
    <property type="project" value="TreeGrafter"/>
</dbReference>
<evidence type="ECO:0000256" key="1">
    <source>
        <dbReference type="ARBA" id="ARBA00004123"/>
    </source>
</evidence>
<sequence length="240" mass="27282">MGERSVPGSPTPIPTEPASPALEPHIHGLPGRKNYSWINTFYLSQSAQWFLVLSPQHRDDIKEENSQQERPEQQELHRMLSGRSKENFSQSAEQGKVWGNQPKSERHKGKEVGKALVKHQMLHTGERPYKCPDCGKSYSDSSSLISHQRTHTGEKPYTCVDCGKSFNQNSTLNRHKRLHTGEKPYKCTECGKSFSQRSNLSVHQRLHTGEKPYKCPDCGKSFNRRSNLSVHKKLHAGEKP</sequence>
<protein>
    <recommendedName>
        <fullName evidence="13">C2H2-type domain-containing protein</fullName>
    </recommendedName>
</protein>
<dbReference type="PANTHER" id="PTHR23235:SF178">
    <property type="entry name" value="C2H2-TYPE DOMAIN-CONTAINING PROTEIN-RELATED"/>
    <property type="match status" value="1"/>
</dbReference>
<feature type="region of interest" description="Disordered" evidence="12">
    <location>
        <begin position="1"/>
        <end position="28"/>
    </location>
</feature>
<comment type="subcellular location">
    <subcellularLocation>
        <location evidence="1">Nucleus</location>
    </subcellularLocation>
</comment>
<feature type="compositionally biased region" description="Basic and acidic residues" evidence="12">
    <location>
        <begin position="59"/>
        <end position="86"/>
    </location>
</feature>
<evidence type="ECO:0000256" key="2">
    <source>
        <dbReference type="ARBA" id="ARBA00006991"/>
    </source>
</evidence>
<dbReference type="FunFam" id="3.30.160.60:FF:000759">
    <property type="entry name" value="zinc finger protein 16"/>
    <property type="match status" value="1"/>
</dbReference>
<evidence type="ECO:0000256" key="5">
    <source>
        <dbReference type="ARBA" id="ARBA00022771"/>
    </source>
</evidence>
<feature type="region of interest" description="Disordered" evidence="12">
    <location>
        <begin position="59"/>
        <end position="109"/>
    </location>
</feature>
<dbReference type="Gene3D" id="3.30.160.60">
    <property type="entry name" value="Classic Zinc Finger"/>
    <property type="match status" value="4"/>
</dbReference>
<reference evidence="14" key="1">
    <citation type="submission" date="2025-08" db="UniProtKB">
        <authorList>
            <consortium name="Ensembl"/>
        </authorList>
    </citation>
    <scope>IDENTIFICATION</scope>
</reference>
<dbReference type="InterPro" id="IPR036236">
    <property type="entry name" value="Znf_C2H2_sf"/>
</dbReference>
<dbReference type="GO" id="GO:0000981">
    <property type="term" value="F:DNA-binding transcription factor activity, RNA polymerase II-specific"/>
    <property type="evidence" value="ECO:0007669"/>
    <property type="project" value="TreeGrafter"/>
</dbReference>
<reference evidence="14" key="2">
    <citation type="submission" date="2025-09" db="UniProtKB">
        <authorList>
            <consortium name="Ensembl"/>
        </authorList>
    </citation>
    <scope>IDENTIFICATION</scope>
</reference>
<dbReference type="GeneTree" id="ENSGT01150000286934"/>
<dbReference type="GO" id="GO:0008270">
    <property type="term" value="F:zinc ion binding"/>
    <property type="evidence" value="ECO:0007669"/>
    <property type="project" value="UniProtKB-KW"/>
</dbReference>
<keyword evidence="8" id="KW-0238">DNA-binding</keyword>
<evidence type="ECO:0000256" key="12">
    <source>
        <dbReference type="SAM" id="MobiDB-lite"/>
    </source>
</evidence>
<dbReference type="InterPro" id="IPR013087">
    <property type="entry name" value="Znf_C2H2_type"/>
</dbReference>
<dbReference type="Pfam" id="PF00096">
    <property type="entry name" value="zf-C2H2"/>
    <property type="match status" value="2"/>
</dbReference>
<evidence type="ECO:0000256" key="7">
    <source>
        <dbReference type="ARBA" id="ARBA00023015"/>
    </source>
</evidence>
<dbReference type="AlphaFoldDB" id="A0A8C0FZG5"/>
<keyword evidence="4" id="KW-0677">Repeat</keyword>
<evidence type="ECO:0000256" key="4">
    <source>
        <dbReference type="ARBA" id="ARBA00022737"/>
    </source>
</evidence>
<evidence type="ECO:0000256" key="10">
    <source>
        <dbReference type="ARBA" id="ARBA00023242"/>
    </source>
</evidence>
<dbReference type="Ensembl" id="ENSCABT00000000470.1">
    <property type="protein sequence ID" value="ENSCABP00000000422.1"/>
    <property type="gene ID" value="ENSCABG00000000389.1"/>
</dbReference>
<evidence type="ECO:0000256" key="3">
    <source>
        <dbReference type="ARBA" id="ARBA00022723"/>
    </source>
</evidence>
<keyword evidence="10" id="KW-0539">Nucleus</keyword>
<organism evidence="14 15">
    <name type="scientific">Chelonoidis abingdonii</name>
    <name type="common">Abingdon island giant tortoise</name>
    <name type="synonym">Testudo abingdonii</name>
    <dbReference type="NCBI Taxonomy" id="106734"/>
    <lineage>
        <taxon>Eukaryota</taxon>
        <taxon>Metazoa</taxon>
        <taxon>Chordata</taxon>
        <taxon>Craniata</taxon>
        <taxon>Vertebrata</taxon>
        <taxon>Euteleostomi</taxon>
        <taxon>Archelosauria</taxon>
        <taxon>Testudinata</taxon>
        <taxon>Testudines</taxon>
        <taxon>Cryptodira</taxon>
        <taxon>Durocryptodira</taxon>
        <taxon>Testudinoidea</taxon>
        <taxon>Testudinidae</taxon>
        <taxon>Chelonoidis</taxon>
    </lineage>
</organism>
<evidence type="ECO:0000259" key="13">
    <source>
        <dbReference type="PROSITE" id="PS50157"/>
    </source>
</evidence>
<dbReference type="PROSITE" id="PS00028">
    <property type="entry name" value="ZINC_FINGER_C2H2_1"/>
    <property type="match status" value="4"/>
</dbReference>
<dbReference type="FunFam" id="3.30.160.60:FF:002343">
    <property type="entry name" value="Zinc finger protein 33A"/>
    <property type="match status" value="2"/>
</dbReference>
<keyword evidence="7" id="KW-0805">Transcription regulation</keyword>
<feature type="domain" description="C2H2-type" evidence="13">
    <location>
        <begin position="213"/>
        <end position="240"/>
    </location>
</feature>
<evidence type="ECO:0000313" key="14">
    <source>
        <dbReference type="Ensembl" id="ENSCABP00000000422.1"/>
    </source>
</evidence>